<keyword evidence="2" id="KW-1185">Reference proteome</keyword>
<dbReference type="InterPro" id="IPR009593">
    <property type="entry name" value="DUF1203"/>
</dbReference>
<gene>
    <name evidence="1" type="ORF">GN330_09310</name>
</gene>
<evidence type="ECO:0000313" key="2">
    <source>
        <dbReference type="Proteomes" id="UP000463224"/>
    </source>
</evidence>
<protein>
    <submittedName>
        <fullName evidence="1">DUF1203 domain-containing protein</fullName>
    </submittedName>
</protein>
<dbReference type="Proteomes" id="UP000463224">
    <property type="component" value="Unassembled WGS sequence"/>
</dbReference>
<comment type="caution">
    <text evidence="1">The sequence shown here is derived from an EMBL/GenBank/DDBJ whole genome shotgun (WGS) entry which is preliminary data.</text>
</comment>
<accession>A0A844QBP7</accession>
<name>A0A844QBP7_9HYPH</name>
<proteinExistence type="predicted"/>
<reference evidence="1 2" key="1">
    <citation type="submission" date="2019-12" db="EMBL/GenBank/DDBJ databases">
        <title>Nitratireductor arenosus sp. nov., Isolated from sea sand, Jeju island, South Korea.</title>
        <authorList>
            <person name="Kim W."/>
        </authorList>
    </citation>
    <scope>NUCLEOTIDE SEQUENCE [LARGE SCALE GENOMIC DNA]</scope>
    <source>
        <strain evidence="1 2">CAU 1489</strain>
    </source>
</reference>
<dbReference type="AlphaFoldDB" id="A0A844QBP7"/>
<sequence length="156" mass="17360">MLIRFVALPTDEVRALQAGGSDAYGHLPERRISDGTGIPCRHCLKTVGKGEAYLILAYRPFPDLQPYAETGPIFLHADPCRRAPETDIVPAMFQATPSYILRGYGPDDRIVYGSGGVVPTHRICTHAHELLQRPEIAYLHMRSASNNCYQVRVERA</sequence>
<dbReference type="RefSeq" id="WP_156712404.1">
    <property type="nucleotide sequence ID" value="NZ_WPHG01000002.1"/>
</dbReference>
<dbReference type="PIRSF" id="PIRSF034110">
    <property type="entry name" value="DUF1203"/>
    <property type="match status" value="1"/>
</dbReference>
<dbReference type="EMBL" id="WPHG01000002">
    <property type="protein sequence ID" value="MVA97446.1"/>
    <property type="molecule type" value="Genomic_DNA"/>
</dbReference>
<dbReference type="Pfam" id="PF06718">
    <property type="entry name" value="DUF1203"/>
    <property type="match status" value="1"/>
</dbReference>
<evidence type="ECO:0000313" key="1">
    <source>
        <dbReference type="EMBL" id="MVA97446.1"/>
    </source>
</evidence>
<organism evidence="1 2">
    <name type="scientific">Nitratireductor arenosus</name>
    <dbReference type="NCBI Taxonomy" id="2682096"/>
    <lineage>
        <taxon>Bacteria</taxon>
        <taxon>Pseudomonadati</taxon>
        <taxon>Pseudomonadota</taxon>
        <taxon>Alphaproteobacteria</taxon>
        <taxon>Hyphomicrobiales</taxon>
        <taxon>Phyllobacteriaceae</taxon>
        <taxon>Nitratireductor</taxon>
    </lineage>
</organism>